<reference evidence="1" key="1">
    <citation type="submission" date="2016-01" db="EMBL/GenBank/DDBJ databases">
        <authorList>
            <person name="Peeters C."/>
        </authorList>
    </citation>
    <scope>NUCLEOTIDE SEQUENCE [LARGE SCALE GENOMIC DNA]</scope>
    <source>
        <strain evidence="1">LMG 29325</strain>
    </source>
</reference>
<evidence type="ECO:0008006" key="3">
    <source>
        <dbReference type="Google" id="ProtNLM"/>
    </source>
</evidence>
<gene>
    <name evidence="1" type="ORF">AWB82_03235</name>
</gene>
<organism evidence="1 2">
    <name type="scientific">Caballeronia glebae</name>
    <dbReference type="NCBI Taxonomy" id="1777143"/>
    <lineage>
        <taxon>Bacteria</taxon>
        <taxon>Pseudomonadati</taxon>
        <taxon>Pseudomonadota</taxon>
        <taxon>Betaproteobacteria</taxon>
        <taxon>Burkholderiales</taxon>
        <taxon>Burkholderiaceae</taxon>
        <taxon>Caballeronia</taxon>
    </lineage>
</organism>
<proteinExistence type="predicted"/>
<keyword evidence="2" id="KW-1185">Reference proteome</keyword>
<comment type="caution">
    <text evidence="1">The sequence shown here is derived from an EMBL/GenBank/DDBJ whole genome shotgun (WGS) entry which is preliminary data.</text>
</comment>
<dbReference type="OrthoDB" id="2048408at2"/>
<protein>
    <recommendedName>
        <fullName evidence="3">SGNH/GDSL hydrolase family protein</fullName>
    </recommendedName>
</protein>
<name>A0A158AXU5_9BURK</name>
<accession>A0A158AXU5</accession>
<evidence type="ECO:0000313" key="2">
    <source>
        <dbReference type="Proteomes" id="UP000054596"/>
    </source>
</evidence>
<dbReference type="STRING" id="1777143.AWB82_03235"/>
<dbReference type="AlphaFoldDB" id="A0A158AXU5"/>
<evidence type="ECO:0000313" key="1">
    <source>
        <dbReference type="EMBL" id="SAK62778.1"/>
    </source>
</evidence>
<dbReference type="RefSeq" id="WP_086968807.1">
    <property type="nucleotide sequence ID" value="NZ_FCOJ02000020.1"/>
</dbReference>
<dbReference type="Proteomes" id="UP000054596">
    <property type="component" value="Unassembled WGS sequence"/>
</dbReference>
<dbReference type="EMBL" id="FCOJ02000020">
    <property type="protein sequence ID" value="SAK62778.1"/>
    <property type="molecule type" value="Genomic_DNA"/>
</dbReference>
<sequence length="345" mass="39145">MTYLKIFATSLAIIAIAWFSVALMLAPAPIAGEYWVREMTVVKRSIALHYKGQRKLIVAAGSNVLFSVDTTQLSKDLGIPVLNYGFHAGLALDEILGEVTSVAENNDTVILALEREYYCDDANKESATWRARNAIAWDHERWRTWSIFRRIDAITSMGPGLLFELAQARIRETWFPKSIEDRLRAFHDQEIVTRFLDAPPPTAFAYSAYHLDGLGNMQQIDGSYYTGRPESAEQETEVCPDSFLVLKRFVRAMHDKGVAVYFANTPYVQTSTTRADRVKEASRQFATAISPLGTVLDERNQLLFKRQMFLNTDLHLNTEGRTLRTGLLEDSIRSDPALKQWLNLR</sequence>